<name>A0ABW8KAK6_9GAMM</name>
<evidence type="ECO:0000256" key="1">
    <source>
        <dbReference type="SAM" id="MobiDB-lite"/>
    </source>
</evidence>
<keyword evidence="3" id="KW-0282">Flagellum</keyword>
<reference evidence="3 4" key="1">
    <citation type="submission" date="2020-10" db="EMBL/GenBank/DDBJ databases">
        <title>Phylogeny of dyella-like bacteria.</title>
        <authorList>
            <person name="Fu J."/>
        </authorList>
    </citation>
    <scope>NUCLEOTIDE SEQUENCE [LARGE SCALE GENOMIC DNA]</scope>
    <source>
        <strain evidence="3 4">DKC-1</strain>
    </source>
</reference>
<evidence type="ECO:0000256" key="2">
    <source>
        <dbReference type="SAM" id="SignalP"/>
    </source>
</evidence>
<comment type="caution">
    <text evidence="3">The sequence shown here is derived from an EMBL/GenBank/DDBJ whole genome shotgun (WGS) entry which is preliminary data.</text>
</comment>
<evidence type="ECO:0000313" key="4">
    <source>
        <dbReference type="Proteomes" id="UP001620397"/>
    </source>
</evidence>
<feature type="signal peptide" evidence="2">
    <location>
        <begin position="1"/>
        <end position="31"/>
    </location>
</feature>
<organism evidence="3 4">
    <name type="scientific">Dyella agri</name>
    <dbReference type="NCBI Taxonomy" id="1926869"/>
    <lineage>
        <taxon>Bacteria</taxon>
        <taxon>Pseudomonadati</taxon>
        <taxon>Pseudomonadota</taxon>
        <taxon>Gammaproteobacteria</taxon>
        <taxon>Lysobacterales</taxon>
        <taxon>Rhodanobacteraceae</taxon>
        <taxon>Dyella</taxon>
    </lineage>
</organism>
<keyword evidence="3" id="KW-0969">Cilium</keyword>
<dbReference type="Proteomes" id="UP001620397">
    <property type="component" value="Unassembled WGS sequence"/>
</dbReference>
<evidence type="ECO:0000313" key="3">
    <source>
        <dbReference type="EMBL" id="MFK2929167.1"/>
    </source>
</evidence>
<sequence>MVMKGKNPNSRRGLRVVLPLCLLGSVGVAHAMPGGEAGNAGLQPKPATAPTADQAQPDIAGLGQPVSDASLDHARGGFDLGGGLMASFGLKEQTYINGVLAMSTSINIPDISKITQQQAAALASTLDDLDLVQSGPGNSVASGKAAAAPIAGSGASNGVVGTHAPNKQSTSSPAMDAPAASLGVPALVTGVVSSAVSQNTQGTAAAASALAQGGALAQVVQNTLNNQSIQTFTTLNISVNTLQMLRQMNLQSTLQSAQLLSLSH</sequence>
<keyword evidence="3" id="KW-0966">Cell projection</keyword>
<feature type="chain" id="PRO_5046049004" evidence="2">
    <location>
        <begin position="32"/>
        <end position="264"/>
    </location>
</feature>
<keyword evidence="4" id="KW-1185">Reference proteome</keyword>
<accession>A0ABW8KAK6</accession>
<gene>
    <name evidence="3" type="ORF">ISP14_00040</name>
</gene>
<keyword evidence="2" id="KW-0732">Signal</keyword>
<feature type="region of interest" description="Disordered" evidence="1">
    <location>
        <begin position="156"/>
        <end position="176"/>
    </location>
</feature>
<protein>
    <submittedName>
        <fullName evidence="3">Flagellin</fullName>
    </submittedName>
</protein>
<feature type="compositionally biased region" description="Low complexity" evidence="1">
    <location>
        <begin position="43"/>
        <end position="58"/>
    </location>
</feature>
<dbReference type="RefSeq" id="WP_404534849.1">
    <property type="nucleotide sequence ID" value="NZ_JADIKL010000001.1"/>
</dbReference>
<dbReference type="EMBL" id="JADIKL010000001">
    <property type="protein sequence ID" value="MFK2929167.1"/>
    <property type="molecule type" value="Genomic_DNA"/>
</dbReference>
<proteinExistence type="predicted"/>
<feature type="region of interest" description="Disordered" evidence="1">
    <location>
        <begin position="37"/>
        <end position="67"/>
    </location>
</feature>